<evidence type="ECO:0000256" key="1">
    <source>
        <dbReference type="SAM" id="MobiDB-lite"/>
    </source>
</evidence>
<dbReference type="EMBL" id="OIVN01004445">
    <property type="protein sequence ID" value="SPD17422.1"/>
    <property type="molecule type" value="Genomic_DNA"/>
</dbReference>
<dbReference type="Pfam" id="PF13456">
    <property type="entry name" value="RVT_3"/>
    <property type="match status" value="1"/>
</dbReference>
<dbReference type="PROSITE" id="PS50994">
    <property type="entry name" value="INTEGRASE"/>
    <property type="match status" value="1"/>
</dbReference>
<name>A0A2N9HYG8_FAGSY</name>
<dbReference type="Gene3D" id="3.30.70.270">
    <property type="match status" value="1"/>
</dbReference>
<dbReference type="GO" id="GO:0004523">
    <property type="term" value="F:RNA-DNA hybrid ribonuclease activity"/>
    <property type="evidence" value="ECO:0007669"/>
    <property type="project" value="InterPro"/>
</dbReference>
<dbReference type="InterPro" id="IPR036397">
    <property type="entry name" value="RNaseH_sf"/>
</dbReference>
<dbReference type="PANTHER" id="PTHR48475:SF1">
    <property type="entry name" value="RNASE H TYPE-1 DOMAIN-CONTAINING PROTEIN"/>
    <property type="match status" value="1"/>
</dbReference>
<dbReference type="Gene3D" id="3.10.10.10">
    <property type="entry name" value="HIV Type 1 Reverse Transcriptase, subunit A, domain 1"/>
    <property type="match status" value="1"/>
</dbReference>
<dbReference type="InterPro" id="IPR043502">
    <property type="entry name" value="DNA/RNA_pol_sf"/>
</dbReference>
<gene>
    <name evidence="3" type="ORF">FSB_LOCUS45304</name>
</gene>
<sequence length="1466" mass="164798">MGLQVSLLQKKLGFSHYLAVTVDTSRRASAATSAGKNQVKGKTKQELKRPPKLIPLKGNDHCSPALQWSLLILNMEFRKNGLEKICGLWAATMPPKKSTRQNSVVNSHAEAESHGHSHTMGETHALGGGHLHGGENTLGGEQVLGGGEVPIGGPQQMTLMFEMIKGMQQTQIELAESLRQLREVNSNKEDHQNKNDNRNHEERESHNKNDAPFVTMSDPYPEKYDTPTFALFDGRKGSVIEHISKFLDSMGPFAAHGELCLREFSKSLVDRAYTWYTVLPAGSIRTWEDMVESFCSKYFHAEEKITLINIHSTKQQIGEDLVKYIHRFCDVSLDCHVKYQEGELVEVCIDNMLPEFHAHLENLDISWFAPLLQKARKTTIFVKPHIEKGRDKKGLLQTLTMSTTAASSGSKRKNSTEKVYEEPLPLPFTAEEMMVIFYKWVQDERSLSQQVPLWYQQLLGPYRKVQAANVSQQKIQGPPMEVTGFGGVTKYMMGHVQLVLRVWPIVTFTRFHVVNAEAPYHVLLSRPWLHKHKLVSSTYHQCVKGRLNGKPIHIAANSSPFDQTEAHFVEAALYDELSSTGIHQLCVGPDCPLQEGPTPEEGGLQPSCHLTQQTGNSKGVVIDQAESTTVKAEKSTTAEPKMTAKEELEVINLSDDPDVSKPISISMSLSAKERKCLIDLLHEYKDVFAWDYDEMPEIDPGLVAHSLNMELGTRPVVQPHPRWLSNIVPIKKKNGQIRCCVDFRNLNKACPKDEFPLPNMDFLIDSAVGHAVFSFMDGFSGYNQIRMSTKDAEKTAFRTTIGNFYCTVMPFDLKNTGATYQRTMTAMFHDMMHKEIEDYVDDIVVKSKKREDHLETLRKVFDRCRLYKLKMNPLKSVTAVFTPLMKKGVPFVWSTACQQAFEKIQAIMTKLPTICAPVIGRPLRLYLASNGEAIGALIAQEDENGTEKPVYYVSRALRDAETRYSGAEQACLALVYALQRLRHYFLTHKIQLMTKSHPIRSPLHRPVLSGRLAQCFLQLSQYEIITETPTAIKSQVIVDLLAQFLGEDSSSISHEVLGGVGEALLVDLVYSIWTLKFDGSSTSNSSGAGIVLIREDGETMAKSFKLDFSCSNNASEYKTYITGLAIAHEMGIKHLRVIKDSNLVICQAKGPKVDVTINKRSKPITDLLKEEFEEQHLDAEDWRTPIKAKLMSPKGVADLKTLKDYVLIAGDLYRRLPGGVLARYVSLREAAKKLTKVHERSCEFSDGRTPFLEYLIENIWILVATEYFSKWVEAIPLRKTTGAAVANFICEHIITRFGILHKIINDNGTPFFNKSVREILEHYQIKHHRSTHYYPQGNGQVETTNRMLLHILNKMVFDYGKGWSSHLADALWAYRGSTKTATGFTPFSLVYGTDAIAPIELLVPSPRILHGMNLEVNADICAEAKAVDLESLEEAGELAQARSLRYHQKLASAYGKTLQTRIFAKG</sequence>
<protein>
    <recommendedName>
        <fullName evidence="2">Integrase catalytic domain-containing protein</fullName>
    </recommendedName>
</protein>
<feature type="domain" description="Integrase catalytic" evidence="2">
    <location>
        <begin position="1237"/>
        <end position="1394"/>
    </location>
</feature>
<dbReference type="Pfam" id="PF00078">
    <property type="entry name" value="RVT_1"/>
    <property type="match status" value="1"/>
</dbReference>
<dbReference type="InterPro" id="IPR043128">
    <property type="entry name" value="Rev_trsase/Diguanyl_cyclase"/>
</dbReference>
<accession>A0A2N9HYG8</accession>
<dbReference type="Pfam" id="PF17919">
    <property type="entry name" value="RT_RNaseH_2"/>
    <property type="match status" value="1"/>
</dbReference>
<proteinExistence type="predicted"/>
<feature type="region of interest" description="Disordered" evidence="1">
    <location>
        <begin position="184"/>
        <end position="219"/>
    </location>
</feature>
<dbReference type="CDD" id="cd01647">
    <property type="entry name" value="RT_LTR"/>
    <property type="match status" value="1"/>
</dbReference>
<dbReference type="Pfam" id="PF00665">
    <property type="entry name" value="rve"/>
    <property type="match status" value="1"/>
</dbReference>
<dbReference type="InterPro" id="IPR000477">
    <property type="entry name" value="RT_dom"/>
</dbReference>
<evidence type="ECO:0000259" key="2">
    <source>
        <dbReference type="PROSITE" id="PS50994"/>
    </source>
</evidence>
<dbReference type="Gene3D" id="3.30.420.10">
    <property type="entry name" value="Ribonuclease H-like superfamily/Ribonuclease H"/>
    <property type="match status" value="2"/>
</dbReference>
<organism evidence="3">
    <name type="scientific">Fagus sylvatica</name>
    <name type="common">Beechnut</name>
    <dbReference type="NCBI Taxonomy" id="28930"/>
    <lineage>
        <taxon>Eukaryota</taxon>
        <taxon>Viridiplantae</taxon>
        <taxon>Streptophyta</taxon>
        <taxon>Embryophyta</taxon>
        <taxon>Tracheophyta</taxon>
        <taxon>Spermatophyta</taxon>
        <taxon>Magnoliopsida</taxon>
        <taxon>eudicotyledons</taxon>
        <taxon>Gunneridae</taxon>
        <taxon>Pentapetalae</taxon>
        <taxon>rosids</taxon>
        <taxon>fabids</taxon>
        <taxon>Fagales</taxon>
        <taxon>Fagaceae</taxon>
        <taxon>Fagus</taxon>
    </lineage>
</organism>
<reference evidence="3" key="1">
    <citation type="submission" date="2018-02" db="EMBL/GenBank/DDBJ databases">
        <authorList>
            <person name="Cohen D.B."/>
            <person name="Kent A.D."/>
        </authorList>
    </citation>
    <scope>NUCLEOTIDE SEQUENCE</scope>
</reference>
<dbReference type="PANTHER" id="PTHR48475">
    <property type="entry name" value="RIBONUCLEASE H"/>
    <property type="match status" value="1"/>
</dbReference>
<dbReference type="InterPro" id="IPR005162">
    <property type="entry name" value="Retrotrans_gag_dom"/>
</dbReference>
<dbReference type="SUPFAM" id="SSF53098">
    <property type="entry name" value="Ribonuclease H-like"/>
    <property type="match status" value="2"/>
</dbReference>
<dbReference type="InterPro" id="IPR012337">
    <property type="entry name" value="RNaseH-like_sf"/>
</dbReference>
<dbReference type="Gene3D" id="3.10.20.370">
    <property type="match status" value="1"/>
</dbReference>
<evidence type="ECO:0000313" key="3">
    <source>
        <dbReference type="EMBL" id="SPD17422.1"/>
    </source>
</evidence>
<dbReference type="SUPFAM" id="SSF56672">
    <property type="entry name" value="DNA/RNA polymerases"/>
    <property type="match status" value="1"/>
</dbReference>
<dbReference type="InterPro" id="IPR041577">
    <property type="entry name" value="RT_RNaseH_2"/>
</dbReference>
<dbReference type="Pfam" id="PF03732">
    <property type="entry name" value="Retrotrans_gag"/>
    <property type="match status" value="1"/>
</dbReference>
<dbReference type="GO" id="GO:0015074">
    <property type="term" value="P:DNA integration"/>
    <property type="evidence" value="ECO:0007669"/>
    <property type="project" value="InterPro"/>
</dbReference>
<dbReference type="GO" id="GO:0003676">
    <property type="term" value="F:nucleic acid binding"/>
    <property type="evidence" value="ECO:0007669"/>
    <property type="project" value="InterPro"/>
</dbReference>
<feature type="compositionally biased region" description="Basic and acidic residues" evidence="1">
    <location>
        <begin position="184"/>
        <end position="209"/>
    </location>
</feature>
<dbReference type="InterPro" id="IPR002156">
    <property type="entry name" value="RNaseH_domain"/>
</dbReference>
<dbReference type="InterPro" id="IPR001584">
    <property type="entry name" value="Integrase_cat-core"/>
</dbReference>